<evidence type="ECO:0000256" key="2">
    <source>
        <dbReference type="ARBA" id="ARBA00022801"/>
    </source>
</evidence>
<protein>
    <recommendedName>
        <fullName evidence="4">Beta-galactosidase</fullName>
        <ecNumber evidence="4">3.2.1.23</ecNumber>
    </recommendedName>
</protein>
<gene>
    <name evidence="7" type="ORF">BEI59_22845</name>
</gene>
<dbReference type="GO" id="GO:0005975">
    <property type="term" value="P:carbohydrate metabolic process"/>
    <property type="evidence" value="ECO:0007669"/>
    <property type="project" value="InterPro"/>
</dbReference>
<dbReference type="InterPro" id="IPR017853">
    <property type="entry name" value="GH"/>
</dbReference>
<dbReference type="AlphaFoldDB" id="A0A1E3UCN5"/>
<dbReference type="GO" id="GO:0004565">
    <property type="term" value="F:beta-galactosidase activity"/>
    <property type="evidence" value="ECO:0007669"/>
    <property type="project" value="UniProtKB-EC"/>
</dbReference>
<evidence type="ECO:0000256" key="1">
    <source>
        <dbReference type="ARBA" id="ARBA00009809"/>
    </source>
</evidence>
<keyword evidence="3 4" id="KW-0326">Glycosidase</keyword>
<name>A0A1E3UCN5_9FIRM</name>
<dbReference type="PRINTS" id="PR00742">
    <property type="entry name" value="GLHYDRLASE35"/>
</dbReference>
<dbReference type="OrthoDB" id="9813184at2"/>
<comment type="caution">
    <text evidence="7">The sequence shown here is derived from an EMBL/GenBank/DDBJ whole genome shotgun (WGS) entry which is preliminary data.</text>
</comment>
<dbReference type="RefSeq" id="WP_069423402.1">
    <property type="nucleotide sequence ID" value="NZ_DAWDRA010000233.1"/>
</dbReference>
<comment type="similarity">
    <text evidence="1 5">Belongs to the glycosyl hydrolase 35 family.</text>
</comment>
<evidence type="ECO:0000313" key="8">
    <source>
        <dbReference type="Proteomes" id="UP000094271"/>
    </source>
</evidence>
<dbReference type="Pfam" id="PF01301">
    <property type="entry name" value="Glyco_hydro_35"/>
    <property type="match status" value="1"/>
</dbReference>
<dbReference type="PROSITE" id="PS01182">
    <property type="entry name" value="GLYCOSYL_HYDROL_F35"/>
    <property type="match status" value="1"/>
</dbReference>
<dbReference type="Gene3D" id="3.20.20.80">
    <property type="entry name" value="Glycosidases"/>
    <property type="match status" value="1"/>
</dbReference>
<evidence type="ECO:0000256" key="4">
    <source>
        <dbReference type="RuleBase" id="RU000675"/>
    </source>
</evidence>
<dbReference type="EC" id="3.2.1.23" evidence="4"/>
<dbReference type="PANTHER" id="PTHR23421">
    <property type="entry name" value="BETA-GALACTOSIDASE RELATED"/>
    <property type="match status" value="1"/>
</dbReference>
<evidence type="ECO:0000256" key="5">
    <source>
        <dbReference type="RuleBase" id="RU003679"/>
    </source>
</evidence>
<evidence type="ECO:0000259" key="6">
    <source>
        <dbReference type="Pfam" id="PF01301"/>
    </source>
</evidence>
<sequence>MEILQFWVPKMGTPPMLLNMGGKDKAGNLYQVDQKSLLLNGKRMIPVMGELHYSRMEPESWREAVLKMRAGGVTILATYVFWNHHEERKGEWDFSNSRDLRKFLQVCKELDMNVWLRIGPWSHGEARHGGFPDYIQYAEDFETRTNDPAYLELVRNFYGKIAEQTQGMMCSDGGPIIGIQLENEYGHCGGPSDKDEQARHMKTLYEMAREAGIIVPYYTATAWGGACTIDETLQVLAGYVDAPWEDSTEELPAMENYLFVPYRDDANTGSDFHKAQGAYGTIREDYPYLTAELGGGLQSTSHRRLYATGADNAAHVVSVLGAGANLIGYYMYHGGINPDGKYSWLNEAQKTGGNSTVPRKSYDFDACINEAGKINESFGVLKKYHHLMAAYGEELAAACAVLPERLPESAEDMETIRAALRWNYNTDTGFLFVNNHVRNRVMAEHEDVNVQIALPDERKIILERLHFATDSCYVIPINLKTEETIIRKTNASLLCRIGKRVFLYTNDTPVLEVSGKKEYVTVLSEGEAVRSFLFEDGLYVTEKEDSCIILENGIKKLITGEKQKVKIYREDGSIEEISVSPEACEVDSAAQLQAEFRLVEEEFDKNGKIRSRYYQIDLGNLEKTDVNQIYLHVDYLGDRAEIYADGKLIDDWFTTGRPWNISLRRFHYPSVLQIRVIDSEHTIPCRFGQKVFYDISVEPGCEIRKVELIPEFLVDL</sequence>
<organism evidence="7 8">
    <name type="scientific">Eisenbergiella tayi</name>
    <dbReference type="NCBI Taxonomy" id="1432052"/>
    <lineage>
        <taxon>Bacteria</taxon>
        <taxon>Bacillati</taxon>
        <taxon>Bacillota</taxon>
        <taxon>Clostridia</taxon>
        <taxon>Lachnospirales</taxon>
        <taxon>Lachnospiraceae</taxon>
        <taxon>Eisenbergiella</taxon>
    </lineage>
</organism>
<dbReference type="InterPro" id="IPR019801">
    <property type="entry name" value="Glyco_hydro_35_CS"/>
</dbReference>
<proteinExistence type="inferred from homology"/>
<dbReference type="Proteomes" id="UP000094271">
    <property type="component" value="Unassembled WGS sequence"/>
</dbReference>
<accession>A0A1E3UCN5</accession>
<feature type="domain" description="Glycoside hydrolase 35 catalytic" evidence="6">
    <location>
        <begin position="36"/>
        <end position="386"/>
    </location>
</feature>
<dbReference type="SUPFAM" id="SSF51445">
    <property type="entry name" value="(Trans)glycosidases"/>
    <property type="match status" value="1"/>
</dbReference>
<keyword evidence="2 4" id="KW-0378">Hydrolase</keyword>
<dbReference type="InterPro" id="IPR001944">
    <property type="entry name" value="Glycoside_Hdrlase_35"/>
</dbReference>
<dbReference type="EMBL" id="MEHA01000020">
    <property type="protein sequence ID" value="ODR47511.1"/>
    <property type="molecule type" value="Genomic_DNA"/>
</dbReference>
<dbReference type="InterPro" id="IPR031330">
    <property type="entry name" value="Gly_Hdrlase_35_cat"/>
</dbReference>
<comment type="catalytic activity">
    <reaction evidence="4">
        <text>Hydrolysis of terminal non-reducing beta-D-galactose residues in beta-D-galactosides.</text>
        <dbReference type="EC" id="3.2.1.23"/>
    </reaction>
</comment>
<evidence type="ECO:0000256" key="3">
    <source>
        <dbReference type="ARBA" id="ARBA00023295"/>
    </source>
</evidence>
<evidence type="ECO:0000313" key="7">
    <source>
        <dbReference type="EMBL" id="ODR47511.1"/>
    </source>
</evidence>
<reference evidence="7 8" key="1">
    <citation type="submission" date="2016-08" db="EMBL/GenBank/DDBJ databases">
        <authorList>
            <person name="Seilhamer J.J."/>
        </authorList>
    </citation>
    <scope>NUCLEOTIDE SEQUENCE [LARGE SCALE GENOMIC DNA]</scope>
    <source>
        <strain evidence="7 8">NML150140-1</strain>
    </source>
</reference>